<name>A0A0P7ZFJ7_9CYAN</name>
<proteinExistence type="predicted"/>
<comment type="caution">
    <text evidence="1">The sequence shown here is derived from an EMBL/GenBank/DDBJ whole genome shotgun (WGS) entry which is preliminary data.</text>
</comment>
<evidence type="ECO:0000313" key="2">
    <source>
        <dbReference type="Proteomes" id="UP000050465"/>
    </source>
</evidence>
<accession>A0A0P7ZFJ7</accession>
<dbReference type="EMBL" id="LJZR01000033">
    <property type="protein sequence ID" value="KPQ33358.1"/>
    <property type="molecule type" value="Genomic_DNA"/>
</dbReference>
<dbReference type="PANTHER" id="PTHR34129:SF1">
    <property type="entry name" value="DUF952 DOMAIN-CONTAINING PROTEIN"/>
    <property type="match status" value="1"/>
</dbReference>
<dbReference type="Gene3D" id="3.20.170.20">
    <property type="entry name" value="Protein of unknown function DUF952"/>
    <property type="match status" value="1"/>
</dbReference>
<protein>
    <recommendedName>
        <fullName evidence="3">DUF952 domain-containing protein</fullName>
    </recommendedName>
</protein>
<evidence type="ECO:0008006" key="3">
    <source>
        <dbReference type="Google" id="ProtNLM"/>
    </source>
</evidence>
<dbReference type="SUPFAM" id="SSF56399">
    <property type="entry name" value="ADP-ribosylation"/>
    <property type="match status" value="1"/>
</dbReference>
<dbReference type="Proteomes" id="UP000050465">
    <property type="component" value="Unassembled WGS sequence"/>
</dbReference>
<dbReference type="PANTHER" id="PTHR34129">
    <property type="entry name" value="BLR1139 PROTEIN"/>
    <property type="match status" value="1"/>
</dbReference>
<reference evidence="1 2" key="1">
    <citation type="submission" date="2015-09" db="EMBL/GenBank/DDBJ databases">
        <title>Identification and resolution of microdiversity through metagenomic sequencing of parallel consortia.</title>
        <authorList>
            <person name="Nelson W.C."/>
            <person name="Romine M.F."/>
            <person name="Lindemann S.R."/>
        </authorList>
    </citation>
    <scope>NUCLEOTIDE SEQUENCE [LARGE SCALE GENOMIC DNA]</scope>
    <source>
        <strain evidence="1">Ana</strain>
    </source>
</reference>
<sequence length="107" mass="11943">MIFHITEQAAWSAAQQQGAYRAHSLSSEGFIHLSTAAQVVETANRFYRGQSDLVLLGVNENRLKAELRYDEVPNHGTFPHLYGELNLDAVEQTWPLIAQADGSFVMP</sequence>
<organism evidence="1 2">
    <name type="scientific">Phormidesmis priestleyi Ana</name>
    <dbReference type="NCBI Taxonomy" id="1666911"/>
    <lineage>
        <taxon>Bacteria</taxon>
        <taxon>Bacillati</taxon>
        <taxon>Cyanobacteriota</taxon>
        <taxon>Cyanophyceae</taxon>
        <taxon>Leptolyngbyales</taxon>
        <taxon>Leptolyngbyaceae</taxon>
        <taxon>Phormidesmis</taxon>
    </lineage>
</organism>
<dbReference type="AlphaFoldDB" id="A0A0P7ZFJ7"/>
<dbReference type="Pfam" id="PF06108">
    <property type="entry name" value="DUF952"/>
    <property type="match status" value="1"/>
</dbReference>
<gene>
    <name evidence="1" type="ORF">HLUCCA11_18735</name>
</gene>
<evidence type="ECO:0000313" key="1">
    <source>
        <dbReference type="EMBL" id="KPQ33358.1"/>
    </source>
</evidence>
<dbReference type="InterPro" id="IPR009297">
    <property type="entry name" value="DUF952"/>
</dbReference>